<dbReference type="PANTHER" id="PTHR24256">
    <property type="entry name" value="TRYPTASE-RELATED"/>
    <property type="match status" value="1"/>
</dbReference>
<dbReference type="Proteomes" id="UP000494165">
    <property type="component" value="Unassembled WGS sequence"/>
</dbReference>
<evidence type="ECO:0000313" key="6">
    <source>
        <dbReference type="Proteomes" id="UP000494165"/>
    </source>
</evidence>
<feature type="chain" id="PRO_5035724673" description="Peptidase S1 domain-containing protein" evidence="3">
    <location>
        <begin position="19"/>
        <end position="241"/>
    </location>
</feature>
<proteinExistence type="inferred from homology"/>
<dbReference type="InterPro" id="IPR009003">
    <property type="entry name" value="Peptidase_S1_PA"/>
</dbReference>
<feature type="signal peptide" evidence="3">
    <location>
        <begin position="1"/>
        <end position="18"/>
    </location>
</feature>
<keyword evidence="1" id="KW-1015">Disulfide bond</keyword>
<dbReference type="InterPro" id="IPR051487">
    <property type="entry name" value="Ser/Thr_Proteases_Immune/Dev"/>
</dbReference>
<evidence type="ECO:0000259" key="4">
    <source>
        <dbReference type="PROSITE" id="PS50240"/>
    </source>
</evidence>
<evidence type="ECO:0000256" key="1">
    <source>
        <dbReference type="ARBA" id="ARBA00023157"/>
    </source>
</evidence>
<accession>A0A8S1D934</accession>
<reference evidence="5 6" key="1">
    <citation type="submission" date="2020-04" db="EMBL/GenBank/DDBJ databases">
        <authorList>
            <person name="Alioto T."/>
            <person name="Alioto T."/>
            <person name="Gomez Garrido J."/>
        </authorList>
    </citation>
    <scope>NUCLEOTIDE SEQUENCE [LARGE SCALE GENOMIC DNA]</scope>
</reference>
<dbReference type="PROSITE" id="PS50240">
    <property type="entry name" value="TRYPSIN_DOM"/>
    <property type="match status" value="1"/>
</dbReference>
<comment type="similarity">
    <text evidence="2">Belongs to the peptidase S1 family. CLIP subfamily.</text>
</comment>
<evidence type="ECO:0000313" key="5">
    <source>
        <dbReference type="EMBL" id="CAB3380252.1"/>
    </source>
</evidence>
<name>A0A8S1D934_9INSE</name>
<keyword evidence="3" id="KW-0732">Signal</keyword>
<dbReference type="Pfam" id="PF00089">
    <property type="entry name" value="Trypsin"/>
    <property type="match status" value="1"/>
</dbReference>
<organism evidence="5 6">
    <name type="scientific">Cloeon dipterum</name>
    <dbReference type="NCBI Taxonomy" id="197152"/>
    <lineage>
        <taxon>Eukaryota</taxon>
        <taxon>Metazoa</taxon>
        <taxon>Ecdysozoa</taxon>
        <taxon>Arthropoda</taxon>
        <taxon>Hexapoda</taxon>
        <taxon>Insecta</taxon>
        <taxon>Pterygota</taxon>
        <taxon>Palaeoptera</taxon>
        <taxon>Ephemeroptera</taxon>
        <taxon>Pisciforma</taxon>
        <taxon>Baetidae</taxon>
        <taxon>Cloeon</taxon>
    </lineage>
</organism>
<evidence type="ECO:0000256" key="3">
    <source>
        <dbReference type="SAM" id="SignalP"/>
    </source>
</evidence>
<dbReference type="InterPro" id="IPR001254">
    <property type="entry name" value="Trypsin_dom"/>
</dbReference>
<dbReference type="Gene3D" id="2.40.10.10">
    <property type="entry name" value="Trypsin-like serine proteases"/>
    <property type="match status" value="1"/>
</dbReference>
<comment type="caution">
    <text evidence="5">The sequence shown here is derived from an EMBL/GenBank/DDBJ whole genome shotgun (WGS) entry which is preliminary data.</text>
</comment>
<sequence length="241" mass="26617">MQTEAVIVLACIAAIASGVPSNLQQIESTELTEEISRKLAEQWLRKRWTHKCDGTIISKEFILTDEICAMESGEFGRVIAGTLDLINPGSVHFIAGTIRNDSTRDIVLMRVDPPFEFNSNTGPILLPHQSTETFPGTILTVSAWSEIDETNILMKLESPALSKAWCSDLFPNSPFDFENYMCAGDANNGTGLCSNIDLGAPLVLDGELRGLFRSQFRGCDYPGIYVEVSNFRDWIYEIAGV</sequence>
<gene>
    <name evidence="5" type="ORF">CLODIP_2_CD07397</name>
</gene>
<dbReference type="SUPFAM" id="SSF50494">
    <property type="entry name" value="Trypsin-like serine proteases"/>
    <property type="match status" value="1"/>
</dbReference>
<dbReference type="OrthoDB" id="546450at2759"/>
<dbReference type="EMBL" id="CADEPI010000204">
    <property type="protein sequence ID" value="CAB3380252.1"/>
    <property type="molecule type" value="Genomic_DNA"/>
</dbReference>
<dbReference type="InterPro" id="IPR043504">
    <property type="entry name" value="Peptidase_S1_PA_chymotrypsin"/>
</dbReference>
<dbReference type="GO" id="GO:0006508">
    <property type="term" value="P:proteolysis"/>
    <property type="evidence" value="ECO:0007669"/>
    <property type="project" value="InterPro"/>
</dbReference>
<dbReference type="SMART" id="SM00020">
    <property type="entry name" value="Tryp_SPc"/>
    <property type="match status" value="1"/>
</dbReference>
<protein>
    <recommendedName>
        <fullName evidence="4">Peptidase S1 domain-containing protein</fullName>
    </recommendedName>
</protein>
<feature type="domain" description="Peptidase S1" evidence="4">
    <location>
        <begin position="15"/>
        <end position="240"/>
    </location>
</feature>
<evidence type="ECO:0000256" key="2">
    <source>
        <dbReference type="ARBA" id="ARBA00024195"/>
    </source>
</evidence>
<dbReference type="GO" id="GO:0004252">
    <property type="term" value="F:serine-type endopeptidase activity"/>
    <property type="evidence" value="ECO:0007669"/>
    <property type="project" value="InterPro"/>
</dbReference>
<dbReference type="AlphaFoldDB" id="A0A8S1D934"/>
<keyword evidence="6" id="KW-1185">Reference proteome</keyword>